<dbReference type="EMBL" id="CM047945">
    <property type="protein sequence ID" value="KAI9898656.1"/>
    <property type="molecule type" value="Genomic_DNA"/>
</dbReference>
<name>A0ACC0UWZ8_9HYPO</name>
<keyword evidence="2" id="KW-1185">Reference proteome</keyword>
<sequence>MSSSESSRPFTKTVSWDEYMQYRPPYPDSMWKLWFDYHKGPLDVISDIGTGGGVAAHDMASRTKVKRMYLSDPGKEHLDFAERFLKEHHSDVEFVLSNKVAEDRWLEDGSVDFLACCEALHWVDVDKGMPVMADSLRPGGTFAAVYYLPFPRITNSRRAQEGQTRLLDDFGNSTPDSAVQHPAWRRGFSNSNMGMDFVPFDEEVWTDVRRIEINLPEEGWPSSASIAKRFGVAPCRVGEGCVKERWEDGGWKTRDSAEGLRKLLQKFLGAPDETWDCDAWREVLAGAEEVGGVFELSFQVAMVLARKR</sequence>
<evidence type="ECO:0000313" key="2">
    <source>
        <dbReference type="Proteomes" id="UP001163324"/>
    </source>
</evidence>
<protein>
    <submittedName>
        <fullName evidence="1">Uncharacterized protein</fullName>
    </submittedName>
</protein>
<reference evidence="1" key="1">
    <citation type="submission" date="2022-10" db="EMBL/GenBank/DDBJ databases">
        <title>Complete Genome of Trichothecium roseum strain YXFP-22015, a Plant Pathogen Isolated from Citrus.</title>
        <authorList>
            <person name="Wang Y."/>
            <person name="Zhu L."/>
        </authorList>
    </citation>
    <scope>NUCLEOTIDE SEQUENCE</scope>
    <source>
        <strain evidence="1">YXFP-22015</strain>
    </source>
</reference>
<comment type="caution">
    <text evidence="1">The sequence shown here is derived from an EMBL/GenBank/DDBJ whole genome shotgun (WGS) entry which is preliminary data.</text>
</comment>
<dbReference type="Proteomes" id="UP001163324">
    <property type="component" value="Chromosome 6"/>
</dbReference>
<accession>A0ACC0UWZ8</accession>
<evidence type="ECO:0000313" key="1">
    <source>
        <dbReference type="EMBL" id="KAI9898656.1"/>
    </source>
</evidence>
<organism evidence="1 2">
    <name type="scientific">Trichothecium roseum</name>
    <dbReference type="NCBI Taxonomy" id="47278"/>
    <lineage>
        <taxon>Eukaryota</taxon>
        <taxon>Fungi</taxon>
        <taxon>Dikarya</taxon>
        <taxon>Ascomycota</taxon>
        <taxon>Pezizomycotina</taxon>
        <taxon>Sordariomycetes</taxon>
        <taxon>Hypocreomycetidae</taxon>
        <taxon>Hypocreales</taxon>
        <taxon>Hypocreales incertae sedis</taxon>
        <taxon>Trichothecium</taxon>
    </lineage>
</organism>
<gene>
    <name evidence="1" type="ORF">N3K66_007016</name>
</gene>
<proteinExistence type="predicted"/>